<dbReference type="AlphaFoldDB" id="A0A183DPC6"/>
<organism evidence="3">
    <name type="scientific">Gongylonema pulchrum</name>
    <dbReference type="NCBI Taxonomy" id="637853"/>
    <lineage>
        <taxon>Eukaryota</taxon>
        <taxon>Metazoa</taxon>
        <taxon>Ecdysozoa</taxon>
        <taxon>Nematoda</taxon>
        <taxon>Chromadorea</taxon>
        <taxon>Rhabditida</taxon>
        <taxon>Spirurina</taxon>
        <taxon>Spiruromorpha</taxon>
        <taxon>Spiruroidea</taxon>
        <taxon>Gongylonematidae</taxon>
        <taxon>Gongylonema</taxon>
    </lineage>
</organism>
<dbReference type="Pfam" id="PF01448">
    <property type="entry name" value="ELM2"/>
    <property type="match status" value="1"/>
</dbReference>
<protein>
    <submittedName>
        <fullName evidence="3">ELM2 domain-containing protein</fullName>
    </submittedName>
</protein>
<dbReference type="Gene3D" id="4.10.1240.50">
    <property type="match status" value="1"/>
</dbReference>
<reference evidence="3" key="1">
    <citation type="submission" date="2016-06" db="UniProtKB">
        <authorList>
            <consortium name="WormBaseParasite"/>
        </authorList>
    </citation>
    <scope>IDENTIFICATION</scope>
</reference>
<dbReference type="PROSITE" id="PS51156">
    <property type="entry name" value="ELM2"/>
    <property type="match status" value="1"/>
</dbReference>
<name>A0A183DPC6_9BILA</name>
<feature type="domain" description="ELM2" evidence="2">
    <location>
        <begin position="38"/>
        <end position="81"/>
    </location>
</feature>
<dbReference type="WBParaSite" id="GPUH_0001058001-mRNA-1">
    <property type="protein sequence ID" value="GPUH_0001058001-mRNA-1"/>
    <property type="gene ID" value="GPUH_0001058001"/>
</dbReference>
<dbReference type="SMART" id="SM01189">
    <property type="entry name" value="ELM2"/>
    <property type="match status" value="1"/>
</dbReference>
<evidence type="ECO:0000259" key="2">
    <source>
        <dbReference type="PROSITE" id="PS51156"/>
    </source>
</evidence>
<sequence>LIKDIRTLRECDVQSLNDNFFSLVSFDPNNSRLASIQGEIRVGSSYQAKIPALEKCSAVDEADRDELLWRPGYINQESENV</sequence>
<evidence type="ECO:0000313" key="3">
    <source>
        <dbReference type="WBParaSite" id="GPUH_0001058001-mRNA-1"/>
    </source>
</evidence>
<accession>A0A183DPC6</accession>
<evidence type="ECO:0000256" key="1">
    <source>
        <dbReference type="ARBA" id="ARBA00023242"/>
    </source>
</evidence>
<dbReference type="InterPro" id="IPR000949">
    <property type="entry name" value="ELM2_dom"/>
</dbReference>
<keyword evidence="1" id="KW-0539">Nucleus</keyword>
<proteinExistence type="predicted"/>